<dbReference type="Gene3D" id="3.30.390.10">
    <property type="entry name" value="Enolase-like, N-terminal domain"/>
    <property type="match status" value="1"/>
</dbReference>
<dbReference type="SFLD" id="SFLDG00180">
    <property type="entry name" value="muconate_cycloisomerase"/>
    <property type="match status" value="1"/>
</dbReference>
<dbReference type="SFLD" id="SFLDF00009">
    <property type="entry name" value="o-succinylbenzoate_synthase"/>
    <property type="match status" value="1"/>
</dbReference>
<sequence>MTGARVELHTARMPLVRPFRTSRAVETARELVLLRWIGPDGEGWSECAADPAPIFFGEYLEGTKHVIEHVLLPLLATGEPITAAYAHETMRQVPGNVLAKAAVETAILDAELRARGMPLVDYLGGVRKPIPVGVSVGIATGVPELLEWVAGYLDDGYRRVKLKIRPGWDLEPVAAVRRAFGDDLLLQVDANQAYGTGDTHVLRALDEFGLLLLEQPFAAGDLVAHARLAGRITTPVCLDESITGLASTATALALGAADVVNIKPARVGGYLEARAIHDLCRAQGVPVFCGGVLETGVGRAANLALAALPGFTLPADISATSRYYTNDITQPFELADGCIEVPAGPGSGAVVDRGALESVTTDVRTMELREEP</sequence>
<keyword evidence="2" id="KW-0479">Metal-binding</keyword>
<accession>A0A0N9I4P8</accession>
<dbReference type="AlphaFoldDB" id="A0A0N9I4P8"/>
<dbReference type="Gene3D" id="3.20.20.120">
    <property type="entry name" value="Enolase-like C-terminal domain"/>
    <property type="match status" value="1"/>
</dbReference>
<dbReference type="SMART" id="SM00922">
    <property type="entry name" value="MR_MLE"/>
    <property type="match status" value="1"/>
</dbReference>
<evidence type="ECO:0000256" key="2">
    <source>
        <dbReference type="ARBA" id="ARBA00022723"/>
    </source>
</evidence>
<dbReference type="SUPFAM" id="SSF54826">
    <property type="entry name" value="Enolase N-terminal domain-like"/>
    <property type="match status" value="1"/>
</dbReference>
<dbReference type="InterPro" id="IPR029065">
    <property type="entry name" value="Enolase_C-like"/>
</dbReference>
<dbReference type="InterPro" id="IPR029017">
    <property type="entry name" value="Enolase-like_N"/>
</dbReference>
<dbReference type="InterPro" id="IPR013341">
    <property type="entry name" value="Mandelate_racemase_N_dom"/>
</dbReference>
<dbReference type="InterPro" id="IPR036849">
    <property type="entry name" value="Enolase-like_C_sf"/>
</dbReference>
<keyword evidence="9" id="KW-1185">Reference proteome</keyword>
<evidence type="ECO:0000259" key="7">
    <source>
        <dbReference type="SMART" id="SM00922"/>
    </source>
</evidence>
<dbReference type="EC" id="4.2.1.113" evidence="5 6"/>
<dbReference type="SFLD" id="SFLDS00001">
    <property type="entry name" value="Enolase"/>
    <property type="match status" value="1"/>
</dbReference>
<keyword evidence="4" id="KW-0456">Lyase</keyword>
<dbReference type="UniPathway" id="UPA01057">
    <property type="reaction ID" value="UER00165"/>
</dbReference>
<evidence type="ECO:0000256" key="6">
    <source>
        <dbReference type="NCBIfam" id="TIGR01928"/>
    </source>
</evidence>
<dbReference type="KEGG" id="kphy:AOZ06_22735"/>
<dbReference type="NCBIfam" id="TIGR01928">
    <property type="entry name" value="menC_lowGC_arch"/>
    <property type="match status" value="1"/>
</dbReference>
<dbReference type="GO" id="GO:0016854">
    <property type="term" value="F:racemase and epimerase activity"/>
    <property type="evidence" value="ECO:0007669"/>
    <property type="project" value="UniProtKB-ARBA"/>
</dbReference>
<dbReference type="SUPFAM" id="SSF51604">
    <property type="entry name" value="Enolase C-terminal domain-like"/>
    <property type="match status" value="1"/>
</dbReference>
<dbReference type="Proteomes" id="UP000063699">
    <property type="component" value="Chromosome"/>
</dbReference>
<dbReference type="GO" id="GO:0046872">
    <property type="term" value="F:metal ion binding"/>
    <property type="evidence" value="ECO:0007669"/>
    <property type="project" value="UniProtKB-KW"/>
</dbReference>
<dbReference type="PANTHER" id="PTHR48073">
    <property type="entry name" value="O-SUCCINYLBENZOATE SYNTHASE-RELATED"/>
    <property type="match status" value="1"/>
</dbReference>
<dbReference type="InterPro" id="IPR013342">
    <property type="entry name" value="Mandelate_racemase_C"/>
</dbReference>
<evidence type="ECO:0000256" key="5">
    <source>
        <dbReference type="ARBA" id="ARBA00029491"/>
    </source>
</evidence>
<name>A0A0N9I4P8_9PSEU</name>
<organism evidence="8 9">
    <name type="scientific">Kibdelosporangium phytohabitans</name>
    <dbReference type="NCBI Taxonomy" id="860235"/>
    <lineage>
        <taxon>Bacteria</taxon>
        <taxon>Bacillati</taxon>
        <taxon>Actinomycetota</taxon>
        <taxon>Actinomycetes</taxon>
        <taxon>Pseudonocardiales</taxon>
        <taxon>Pseudonocardiaceae</taxon>
        <taxon>Kibdelosporangium</taxon>
    </lineage>
</organism>
<dbReference type="Pfam" id="PF13378">
    <property type="entry name" value="MR_MLE_C"/>
    <property type="match status" value="1"/>
</dbReference>
<dbReference type="PANTHER" id="PTHR48073:SF5">
    <property type="entry name" value="O-SUCCINYLBENZOATE SYNTHASE"/>
    <property type="match status" value="1"/>
</dbReference>
<dbReference type="RefSeq" id="WP_054291254.1">
    <property type="nucleotide sequence ID" value="NZ_CP012752.1"/>
</dbReference>
<dbReference type="EMBL" id="CP012752">
    <property type="protein sequence ID" value="ALG09350.1"/>
    <property type="molecule type" value="Genomic_DNA"/>
</dbReference>
<dbReference type="InterPro" id="IPR010197">
    <property type="entry name" value="OSBS/NAAAR"/>
</dbReference>
<protein>
    <recommendedName>
        <fullName evidence="5 6">o-succinylbenzoate synthase</fullName>
        <ecNumber evidence="5 6">4.2.1.113</ecNumber>
    </recommendedName>
</protein>
<evidence type="ECO:0000313" key="8">
    <source>
        <dbReference type="EMBL" id="ALG09350.1"/>
    </source>
</evidence>
<dbReference type="Pfam" id="PF02746">
    <property type="entry name" value="MR_MLE_N"/>
    <property type="match status" value="1"/>
</dbReference>
<evidence type="ECO:0000313" key="9">
    <source>
        <dbReference type="Proteomes" id="UP000063699"/>
    </source>
</evidence>
<reference evidence="8 9" key="1">
    <citation type="submission" date="2015-07" db="EMBL/GenBank/DDBJ databases">
        <title>Genome sequencing of Kibdelosporangium phytohabitans.</title>
        <authorList>
            <person name="Qin S."/>
            <person name="Xing K."/>
        </authorList>
    </citation>
    <scope>NUCLEOTIDE SEQUENCE [LARGE SCALE GENOMIC DNA]</scope>
    <source>
        <strain evidence="8 9">KLBMP1111</strain>
    </source>
</reference>
<evidence type="ECO:0000256" key="1">
    <source>
        <dbReference type="ARBA" id="ARBA00001968"/>
    </source>
</evidence>
<feature type="domain" description="Mandelate racemase/muconate lactonizing enzyme C-terminal" evidence="7">
    <location>
        <begin position="142"/>
        <end position="235"/>
    </location>
</feature>
<evidence type="ECO:0000256" key="4">
    <source>
        <dbReference type="ARBA" id="ARBA00023239"/>
    </source>
</evidence>
<keyword evidence="3" id="KW-0460">Magnesium</keyword>
<comment type="cofactor">
    <cofactor evidence="1">
        <name>a divalent metal cation</name>
        <dbReference type="ChEBI" id="CHEBI:60240"/>
    </cofactor>
</comment>
<proteinExistence type="predicted"/>
<evidence type="ECO:0000256" key="3">
    <source>
        <dbReference type="ARBA" id="ARBA00022842"/>
    </source>
</evidence>
<dbReference type="GO" id="GO:0043748">
    <property type="term" value="F:O-succinylbenzoate synthase activity"/>
    <property type="evidence" value="ECO:0007669"/>
    <property type="project" value="UniProtKB-EC"/>
</dbReference>
<dbReference type="STRING" id="860235.AOZ06_22735"/>
<dbReference type="UniPathway" id="UPA00079"/>
<gene>
    <name evidence="8" type="ORF">AOZ06_22735</name>
</gene>
<dbReference type="GO" id="GO:0009234">
    <property type="term" value="P:menaquinone biosynthetic process"/>
    <property type="evidence" value="ECO:0007669"/>
    <property type="project" value="UniProtKB-UniRule"/>
</dbReference>
<dbReference type="OrthoDB" id="9774531at2"/>